<dbReference type="SUPFAM" id="SSF53448">
    <property type="entry name" value="Nucleotide-diphospho-sugar transferases"/>
    <property type="match status" value="1"/>
</dbReference>
<comment type="caution">
    <text evidence="10">The sequence shown here is derived from an EMBL/GenBank/DDBJ whole genome shotgun (WGS) entry which is preliminary data.</text>
</comment>
<keyword evidence="5 8" id="KW-0460">Magnesium</keyword>
<evidence type="ECO:0000256" key="7">
    <source>
        <dbReference type="ARBA" id="ARBA00023150"/>
    </source>
</evidence>
<keyword evidence="7 8" id="KW-0501">Molybdenum cofactor biosynthesis</keyword>
<evidence type="ECO:0000256" key="5">
    <source>
        <dbReference type="ARBA" id="ARBA00022842"/>
    </source>
</evidence>
<dbReference type="HAMAP" id="MF_00316">
    <property type="entry name" value="MobA"/>
    <property type="match status" value="1"/>
</dbReference>
<feature type="binding site" evidence="8">
    <location>
        <position position="71"/>
    </location>
    <ligand>
        <name>GTP</name>
        <dbReference type="ChEBI" id="CHEBI:37565"/>
    </ligand>
</feature>
<reference evidence="10" key="2">
    <citation type="submission" date="2021-04" db="EMBL/GenBank/DDBJ databases">
        <authorList>
            <person name="Gilroy R."/>
        </authorList>
    </citation>
    <scope>NUCLEOTIDE SEQUENCE</scope>
    <source>
        <strain evidence="10">B5-657</strain>
    </source>
</reference>
<dbReference type="InterPro" id="IPR013482">
    <property type="entry name" value="Molybde_CF_guanTrfase"/>
</dbReference>
<keyword evidence="1 8" id="KW-0963">Cytoplasm</keyword>
<sequence length="200" mass="22417">MSTTPPTATAGLIIMGGQNKRMNGKHKAFLDLGNRTFLDHILHALSPCHSIYLSVDQKNKFSHLTLPLIEDYYDAIGPLGGLYSALKEVPEHYLFVTGCDMPFITEAFVRFMLSLLSPDVDCIVLSDEEGFFYPLGALYSKSMIPKIETMIKEENYRMQSLIKLANSRIIPISETPFSKSLLRNINTPEDYMACLKGLTS</sequence>
<dbReference type="Proteomes" id="UP000824229">
    <property type="component" value="Unassembled WGS sequence"/>
</dbReference>
<dbReference type="CDD" id="cd02503">
    <property type="entry name" value="MobA"/>
    <property type="match status" value="1"/>
</dbReference>
<accession>A0A9E2NK66</accession>
<dbReference type="GO" id="GO:0061603">
    <property type="term" value="F:molybdenum cofactor guanylyltransferase activity"/>
    <property type="evidence" value="ECO:0007669"/>
    <property type="project" value="UniProtKB-EC"/>
</dbReference>
<dbReference type="EC" id="2.7.7.77" evidence="8"/>
<dbReference type="GO" id="GO:0046872">
    <property type="term" value="F:metal ion binding"/>
    <property type="evidence" value="ECO:0007669"/>
    <property type="project" value="UniProtKB-KW"/>
</dbReference>
<keyword evidence="10" id="KW-0548">Nucleotidyltransferase</keyword>
<dbReference type="Gene3D" id="3.90.550.10">
    <property type="entry name" value="Spore Coat Polysaccharide Biosynthesis Protein SpsA, Chain A"/>
    <property type="match status" value="1"/>
</dbReference>
<feature type="binding site" evidence="8">
    <location>
        <begin position="14"/>
        <end position="16"/>
    </location>
    <ligand>
        <name>GTP</name>
        <dbReference type="ChEBI" id="CHEBI:37565"/>
    </ligand>
</feature>
<evidence type="ECO:0000256" key="2">
    <source>
        <dbReference type="ARBA" id="ARBA00022679"/>
    </source>
</evidence>
<keyword evidence="4 8" id="KW-0547">Nucleotide-binding</keyword>
<dbReference type="AlphaFoldDB" id="A0A9E2NK66"/>
<dbReference type="PANTHER" id="PTHR19136:SF81">
    <property type="entry name" value="MOLYBDENUM COFACTOR GUANYLYLTRANSFERASE"/>
    <property type="match status" value="1"/>
</dbReference>
<feature type="binding site" evidence="8">
    <location>
        <position position="100"/>
    </location>
    <ligand>
        <name>Mg(2+)</name>
        <dbReference type="ChEBI" id="CHEBI:18420"/>
    </ligand>
</feature>
<keyword evidence="3 8" id="KW-0479">Metal-binding</keyword>
<comment type="subcellular location">
    <subcellularLocation>
        <location evidence="8">Cytoplasm</location>
    </subcellularLocation>
</comment>
<feature type="binding site" evidence="8">
    <location>
        <position position="100"/>
    </location>
    <ligand>
        <name>GTP</name>
        <dbReference type="ChEBI" id="CHEBI:37565"/>
    </ligand>
</feature>
<evidence type="ECO:0000256" key="1">
    <source>
        <dbReference type="ARBA" id="ARBA00022490"/>
    </source>
</evidence>
<comment type="similarity">
    <text evidence="8">Belongs to the MobA family.</text>
</comment>
<name>A0A9E2NK66_9FIRM</name>
<evidence type="ECO:0000256" key="4">
    <source>
        <dbReference type="ARBA" id="ARBA00022741"/>
    </source>
</evidence>
<dbReference type="GO" id="GO:0005525">
    <property type="term" value="F:GTP binding"/>
    <property type="evidence" value="ECO:0007669"/>
    <property type="project" value="UniProtKB-UniRule"/>
</dbReference>
<evidence type="ECO:0000259" key="9">
    <source>
        <dbReference type="Pfam" id="PF12804"/>
    </source>
</evidence>
<gene>
    <name evidence="8" type="primary">mobA</name>
    <name evidence="10" type="ORF">H9872_02490</name>
</gene>
<feature type="binding site" evidence="8">
    <location>
        <position position="27"/>
    </location>
    <ligand>
        <name>GTP</name>
        <dbReference type="ChEBI" id="CHEBI:37565"/>
    </ligand>
</feature>
<comment type="function">
    <text evidence="8">Transfers a GMP moiety from GTP to Mo-molybdopterin (Mo-MPT) cofactor (Moco or molybdenum cofactor) to form Mo-molybdopterin guanine dinucleotide (Mo-MGD) cofactor.</text>
</comment>
<feature type="domain" description="MobA-like NTP transferase" evidence="9">
    <location>
        <begin position="11"/>
        <end position="163"/>
    </location>
</feature>
<dbReference type="GO" id="GO:0005737">
    <property type="term" value="C:cytoplasm"/>
    <property type="evidence" value="ECO:0007669"/>
    <property type="project" value="UniProtKB-SubCell"/>
</dbReference>
<proteinExistence type="inferred from homology"/>
<evidence type="ECO:0000313" key="10">
    <source>
        <dbReference type="EMBL" id="MBU3803615.1"/>
    </source>
</evidence>
<comment type="domain">
    <text evidence="8">The N-terminal domain determines nucleotide recognition and specific binding, while the C-terminal domain determines the specific binding to the target protein.</text>
</comment>
<reference evidence="10" key="1">
    <citation type="journal article" date="2021" name="PeerJ">
        <title>Extensive microbial diversity within the chicken gut microbiome revealed by metagenomics and culture.</title>
        <authorList>
            <person name="Gilroy R."/>
            <person name="Ravi A."/>
            <person name="Getino M."/>
            <person name="Pursley I."/>
            <person name="Horton D.L."/>
            <person name="Alikhan N.F."/>
            <person name="Baker D."/>
            <person name="Gharbi K."/>
            <person name="Hall N."/>
            <person name="Watson M."/>
            <person name="Adriaenssens E.M."/>
            <person name="Foster-Nyarko E."/>
            <person name="Jarju S."/>
            <person name="Secka A."/>
            <person name="Antonio M."/>
            <person name="Oren A."/>
            <person name="Chaudhuri R.R."/>
            <person name="La Ragione R."/>
            <person name="Hildebrand F."/>
            <person name="Pallen M.J."/>
        </authorList>
    </citation>
    <scope>NUCLEOTIDE SEQUENCE</scope>
    <source>
        <strain evidence="10">B5-657</strain>
    </source>
</reference>
<keyword evidence="2 8" id="KW-0808">Transferase</keyword>
<dbReference type="GO" id="GO:0006777">
    <property type="term" value="P:Mo-molybdopterin cofactor biosynthetic process"/>
    <property type="evidence" value="ECO:0007669"/>
    <property type="project" value="UniProtKB-KW"/>
</dbReference>
<comment type="caution">
    <text evidence="8">Lacks conserved residue(s) required for the propagation of feature annotation.</text>
</comment>
<protein>
    <recommendedName>
        <fullName evidence="8">Probable molybdenum cofactor guanylyltransferase</fullName>
        <shortName evidence="8">MoCo guanylyltransferase</shortName>
        <ecNumber evidence="8">2.7.7.77</ecNumber>
    </recommendedName>
    <alternativeName>
        <fullName evidence="8">GTP:molybdopterin guanylyltransferase</fullName>
    </alternativeName>
    <alternativeName>
        <fullName evidence="8">Mo-MPT guanylyltransferase</fullName>
    </alternativeName>
    <alternativeName>
        <fullName evidence="8">Molybdopterin guanylyltransferase</fullName>
    </alternativeName>
    <alternativeName>
        <fullName evidence="8">Molybdopterin-guanine dinucleotide synthase</fullName>
        <shortName evidence="8">MGD synthase</shortName>
    </alternativeName>
</protein>
<evidence type="ECO:0000256" key="6">
    <source>
        <dbReference type="ARBA" id="ARBA00023134"/>
    </source>
</evidence>
<dbReference type="InterPro" id="IPR029044">
    <property type="entry name" value="Nucleotide-diphossugar_trans"/>
</dbReference>
<evidence type="ECO:0000313" key="11">
    <source>
        <dbReference type="Proteomes" id="UP000824229"/>
    </source>
</evidence>
<comment type="catalytic activity">
    <reaction evidence="8">
        <text>Mo-molybdopterin + GTP + H(+) = Mo-molybdopterin guanine dinucleotide + diphosphate</text>
        <dbReference type="Rhea" id="RHEA:34243"/>
        <dbReference type="ChEBI" id="CHEBI:15378"/>
        <dbReference type="ChEBI" id="CHEBI:33019"/>
        <dbReference type="ChEBI" id="CHEBI:37565"/>
        <dbReference type="ChEBI" id="CHEBI:71302"/>
        <dbReference type="ChEBI" id="CHEBI:71310"/>
        <dbReference type="EC" id="2.7.7.77"/>
    </reaction>
</comment>
<evidence type="ECO:0000256" key="3">
    <source>
        <dbReference type="ARBA" id="ARBA00022723"/>
    </source>
</evidence>
<dbReference type="Pfam" id="PF12804">
    <property type="entry name" value="NTP_transf_3"/>
    <property type="match status" value="1"/>
</dbReference>
<comment type="cofactor">
    <cofactor evidence="8">
        <name>Mg(2+)</name>
        <dbReference type="ChEBI" id="CHEBI:18420"/>
    </cofactor>
</comment>
<dbReference type="EMBL" id="JAHLFQ010000046">
    <property type="protein sequence ID" value="MBU3803615.1"/>
    <property type="molecule type" value="Genomic_DNA"/>
</dbReference>
<keyword evidence="6 8" id="KW-0342">GTP-binding</keyword>
<evidence type="ECO:0000256" key="8">
    <source>
        <dbReference type="HAMAP-Rule" id="MF_00316"/>
    </source>
</evidence>
<dbReference type="PANTHER" id="PTHR19136">
    <property type="entry name" value="MOLYBDENUM COFACTOR GUANYLYLTRANSFERASE"/>
    <property type="match status" value="1"/>
</dbReference>
<organism evidence="10 11">
    <name type="scientific">Candidatus Cellulosilyticum pullistercoris</name>
    <dbReference type="NCBI Taxonomy" id="2838521"/>
    <lineage>
        <taxon>Bacteria</taxon>
        <taxon>Bacillati</taxon>
        <taxon>Bacillota</taxon>
        <taxon>Clostridia</taxon>
        <taxon>Lachnospirales</taxon>
        <taxon>Cellulosilyticaceae</taxon>
        <taxon>Cellulosilyticum</taxon>
    </lineage>
</organism>
<dbReference type="InterPro" id="IPR025877">
    <property type="entry name" value="MobA-like_NTP_Trfase"/>
</dbReference>